<reference evidence="1 2" key="1">
    <citation type="submission" date="2024-06" db="EMBL/GenBank/DDBJ databases">
        <title>Genomic Encyclopedia of Type Strains, Phase IV (KMG-IV): sequencing the most valuable type-strain genomes for metagenomic binning, comparative biology and taxonomic classification.</title>
        <authorList>
            <person name="Goeker M."/>
        </authorList>
    </citation>
    <scope>NUCLEOTIDE SEQUENCE [LARGE SCALE GENOMIC DNA]</scope>
    <source>
        <strain evidence="1 2">DSM 27865</strain>
    </source>
</reference>
<dbReference type="InterPro" id="IPR029032">
    <property type="entry name" value="AhpD-like"/>
</dbReference>
<dbReference type="SUPFAM" id="SSF69118">
    <property type="entry name" value="AhpD-like"/>
    <property type="match status" value="1"/>
</dbReference>
<dbReference type="Gene3D" id="1.20.1290.10">
    <property type="entry name" value="AhpD-like"/>
    <property type="match status" value="1"/>
</dbReference>
<organism evidence="1 2">
    <name type="scientific">Aquamicrobium terrae</name>
    <dbReference type="NCBI Taxonomy" id="1324945"/>
    <lineage>
        <taxon>Bacteria</taxon>
        <taxon>Pseudomonadati</taxon>
        <taxon>Pseudomonadota</taxon>
        <taxon>Alphaproteobacteria</taxon>
        <taxon>Hyphomicrobiales</taxon>
        <taxon>Phyllobacteriaceae</taxon>
        <taxon>Aquamicrobium</taxon>
    </lineage>
</organism>
<gene>
    <name evidence="1" type="ORF">ABID37_004536</name>
</gene>
<keyword evidence="2" id="KW-1185">Reference proteome</keyword>
<accession>A0ABV2N675</accession>
<evidence type="ECO:0000313" key="1">
    <source>
        <dbReference type="EMBL" id="MET3794296.1"/>
    </source>
</evidence>
<sequence length="88" mass="9368">MAGLSQDELRLTLAGEATGNSQRDALIQFSRLLVSTSGTVEASAVEAVRAAGYSDRQLLEIALAITAITFTNLVNRINDTTVDFPKVV</sequence>
<evidence type="ECO:0000313" key="2">
    <source>
        <dbReference type="Proteomes" id="UP001549076"/>
    </source>
</evidence>
<dbReference type="EMBL" id="JBEPML010000023">
    <property type="protein sequence ID" value="MET3794296.1"/>
    <property type="molecule type" value="Genomic_DNA"/>
</dbReference>
<comment type="caution">
    <text evidence="1">The sequence shown here is derived from an EMBL/GenBank/DDBJ whole genome shotgun (WGS) entry which is preliminary data.</text>
</comment>
<dbReference type="Proteomes" id="UP001549076">
    <property type="component" value="Unassembled WGS sequence"/>
</dbReference>
<proteinExistence type="predicted"/>
<name>A0ABV2N675_9HYPH</name>
<protein>
    <submittedName>
        <fullName evidence="1">Alkylhydroperoxidase family enzyme</fullName>
    </submittedName>
</protein>